<feature type="binding site" evidence="5">
    <location>
        <position position="153"/>
    </location>
    <ligand>
        <name>S-adenosyl-L-methionine</name>
        <dbReference type="ChEBI" id="CHEBI:59789"/>
    </ligand>
</feature>
<dbReference type="GO" id="GO:0030697">
    <property type="term" value="F:tRNA (uracil(54)-C5)-methyltransferase activity, S-adenosyl methionine-dependent"/>
    <property type="evidence" value="ECO:0007669"/>
    <property type="project" value="UniProtKB-EC"/>
</dbReference>
<evidence type="ECO:0000256" key="3">
    <source>
        <dbReference type="ARBA" id="ARBA00022691"/>
    </source>
</evidence>
<reference evidence="7 8" key="1">
    <citation type="submission" date="2019-03" db="EMBL/GenBank/DDBJ databases">
        <authorList>
            <consortium name="Pathogen Informatics"/>
        </authorList>
    </citation>
    <scope>NUCLEOTIDE SEQUENCE [LARGE SCALE GENOMIC DNA]</scope>
    <source>
        <strain evidence="7 8">NCTC12998</strain>
    </source>
</reference>
<dbReference type="Pfam" id="PF05958">
    <property type="entry name" value="tRNA_U5-meth_tr"/>
    <property type="match status" value="1"/>
</dbReference>
<organism evidence="7 8">
    <name type="scientific">Raoultella planticola</name>
    <name type="common">Klebsiella planticola</name>
    <dbReference type="NCBI Taxonomy" id="575"/>
    <lineage>
        <taxon>Bacteria</taxon>
        <taxon>Pseudomonadati</taxon>
        <taxon>Pseudomonadota</taxon>
        <taxon>Gammaproteobacteria</taxon>
        <taxon>Enterobacterales</taxon>
        <taxon>Enterobacteriaceae</taxon>
        <taxon>Klebsiella/Raoultella group</taxon>
        <taxon>Raoultella</taxon>
    </lineage>
</organism>
<evidence type="ECO:0000256" key="4">
    <source>
        <dbReference type="ARBA" id="ARBA00022694"/>
    </source>
</evidence>
<evidence type="ECO:0000256" key="6">
    <source>
        <dbReference type="SAM" id="MobiDB-lite"/>
    </source>
</evidence>
<dbReference type="EMBL" id="CAADJE010000024">
    <property type="protein sequence ID" value="VFS71584.1"/>
    <property type="molecule type" value="Genomic_DNA"/>
</dbReference>
<dbReference type="Proteomes" id="UP000345637">
    <property type="component" value="Unassembled WGS sequence"/>
</dbReference>
<protein>
    <submittedName>
        <fullName evidence="7">tRNA (Uracil(54)-C(5))-methyltransferase</fullName>
        <ecNumber evidence="7">2.1.1.35</ecNumber>
    </submittedName>
</protein>
<dbReference type="PANTHER" id="PTHR47790:SF2">
    <property type="entry name" value="TRNA_TMRNA (URACIL-C(5))-METHYLTRANSFERASE"/>
    <property type="match status" value="1"/>
</dbReference>
<name>A0A485BEN7_RAOPL</name>
<dbReference type="InterPro" id="IPR010280">
    <property type="entry name" value="U5_MeTrfase_fam"/>
</dbReference>
<keyword evidence="1 5" id="KW-0489">Methyltransferase</keyword>
<evidence type="ECO:0000256" key="5">
    <source>
        <dbReference type="PROSITE-ProRule" id="PRU01024"/>
    </source>
</evidence>
<keyword evidence="2 5" id="KW-0808">Transferase</keyword>
<dbReference type="SUPFAM" id="SSF53335">
    <property type="entry name" value="S-adenosyl-L-methionine-dependent methyltransferases"/>
    <property type="match status" value="1"/>
</dbReference>
<keyword evidence="4" id="KW-0819">tRNA processing</keyword>
<keyword evidence="3 5" id="KW-0949">S-adenosyl-L-methionine</keyword>
<dbReference type="GO" id="GO:0000049">
    <property type="term" value="F:tRNA binding"/>
    <property type="evidence" value="ECO:0007669"/>
    <property type="project" value="TreeGrafter"/>
</dbReference>
<proteinExistence type="inferred from homology"/>
<dbReference type="InterPro" id="IPR011869">
    <property type="entry name" value="TrmA_MeTrfase"/>
</dbReference>
<evidence type="ECO:0000313" key="8">
    <source>
        <dbReference type="Proteomes" id="UP000345637"/>
    </source>
</evidence>
<gene>
    <name evidence="7" type="primary">trmA_2</name>
    <name evidence="7" type="ORF">NCTC12998_04126</name>
</gene>
<dbReference type="Gene3D" id="2.40.50.1070">
    <property type="match status" value="1"/>
</dbReference>
<dbReference type="AlphaFoldDB" id="A0A485BEN7"/>
<evidence type="ECO:0000256" key="2">
    <source>
        <dbReference type="ARBA" id="ARBA00022679"/>
    </source>
</evidence>
<feature type="binding site" evidence="5">
    <location>
        <position position="132"/>
    </location>
    <ligand>
        <name>S-adenosyl-L-methionine</name>
        <dbReference type="ChEBI" id="CHEBI:59789"/>
    </ligand>
</feature>
<dbReference type="PANTHER" id="PTHR47790">
    <property type="entry name" value="TRNA/TMRNA (URACIL-C(5))-METHYLTRANSFERASE"/>
    <property type="match status" value="1"/>
</dbReference>
<evidence type="ECO:0000256" key="1">
    <source>
        <dbReference type="ARBA" id="ARBA00022603"/>
    </source>
</evidence>
<comment type="caution">
    <text evidence="5">Lacks conserved residue(s) required for the propagation of feature annotation.</text>
</comment>
<dbReference type="InterPro" id="IPR029063">
    <property type="entry name" value="SAM-dependent_MTases_sf"/>
</dbReference>
<sequence>MVEILDGVRDNPVLRHKTIPGRLSDDHEQPGRGIAAVPQKNSTMSGVSRPRFCADALRAKNLNVHLIGRPPKPKSSSIKITSMSVCRLPAAKMIYRQVENSFTQPNAAMNIQMLEWALDATKEATGDLLELYCGNGNFSLALARNFDRVLATEIRQTVRSRRRSTTLRLTILITCRLSVWRRKSLRRP</sequence>
<dbReference type="GO" id="GO:0008033">
    <property type="term" value="P:tRNA processing"/>
    <property type="evidence" value="ECO:0007669"/>
    <property type="project" value="UniProtKB-KW"/>
</dbReference>
<accession>A0A485BEN7</accession>
<feature type="binding site" evidence="5">
    <location>
        <position position="104"/>
    </location>
    <ligand>
        <name>S-adenosyl-L-methionine</name>
        <dbReference type="ChEBI" id="CHEBI:59789"/>
    </ligand>
</feature>
<dbReference type="Gene3D" id="3.40.50.150">
    <property type="entry name" value="Vaccinia Virus protein VP39"/>
    <property type="match status" value="1"/>
</dbReference>
<feature type="region of interest" description="Disordered" evidence="6">
    <location>
        <begin position="17"/>
        <end position="47"/>
    </location>
</feature>
<dbReference type="EC" id="2.1.1.35" evidence="7"/>
<evidence type="ECO:0000313" key="7">
    <source>
        <dbReference type="EMBL" id="VFS71584.1"/>
    </source>
</evidence>
<dbReference type="GO" id="GO:0032259">
    <property type="term" value="P:methylation"/>
    <property type="evidence" value="ECO:0007669"/>
    <property type="project" value="UniProtKB-KW"/>
</dbReference>
<comment type="similarity">
    <text evidence="5">Belongs to the class I-like SAM-binding methyltransferase superfamily. RNA M5U methyltransferase family.</text>
</comment>
<dbReference type="GO" id="GO:0019843">
    <property type="term" value="F:rRNA binding"/>
    <property type="evidence" value="ECO:0007669"/>
    <property type="project" value="TreeGrafter"/>
</dbReference>
<dbReference type="GO" id="GO:0005829">
    <property type="term" value="C:cytosol"/>
    <property type="evidence" value="ECO:0007669"/>
    <property type="project" value="TreeGrafter"/>
</dbReference>
<dbReference type="PROSITE" id="PS51687">
    <property type="entry name" value="SAM_MT_RNA_M5U"/>
    <property type="match status" value="1"/>
</dbReference>